<gene>
    <name evidence="3" type="primary">LOC111124976</name>
</gene>
<dbReference type="AlphaFoldDB" id="A0A8B8DAU5"/>
<keyword evidence="2" id="KW-1185">Reference proteome</keyword>
<proteinExistence type="predicted"/>
<evidence type="ECO:0000256" key="1">
    <source>
        <dbReference type="SAM" id="MobiDB-lite"/>
    </source>
</evidence>
<dbReference type="OrthoDB" id="10037790at2759"/>
<dbReference type="KEGG" id="cvn:111124976"/>
<dbReference type="GO" id="GO:0005743">
    <property type="term" value="C:mitochondrial inner membrane"/>
    <property type="evidence" value="ECO:0007669"/>
    <property type="project" value="TreeGrafter"/>
</dbReference>
<dbReference type="Pfam" id="PF08695">
    <property type="entry name" value="Coa1"/>
    <property type="match status" value="1"/>
</dbReference>
<dbReference type="InterPro" id="IPR014807">
    <property type="entry name" value="Coa1"/>
</dbReference>
<dbReference type="RefSeq" id="XP_022324056.1">
    <property type="nucleotide sequence ID" value="XM_022468348.1"/>
</dbReference>
<dbReference type="GeneID" id="111124976"/>
<dbReference type="Proteomes" id="UP000694844">
    <property type="component" value="Chromosome 3"/>
</dbReference>
<organism evidence="2 3">
    <name type="scientific">Crassostrea virginica</name>
    <name type="common">Eastern oyster</name>
    <dbReference type="NCBI Taxonomy" id="6565"/>
    <lineage>
        <taxon>Eukaryota</taxon>
        <taxon>Metazoa</taxon>
        <taxon>Spiralia</taxon>
        <taxon>Lophotrochozoa</taxon>
        <taxon>Mollusca</taxon>
        <taxon>Bivalvia</taxon>
        <taxon>Autobranchia</taxon>
        <taxon>Pteriomorphia</taxon>
        <taxon>Ostreida</taxon>
        <taxon>Ostreoidea</taxon>
        <taxon>Ostreidae</taxon>
        <taxon>Crassostrea</taxon>
    </lineage>
</organism>
<dbReference type="PANTHER" id="PTHR47148:SF1">
    <property type="entry name" value="CYTOCHROME C OXIDASE ASSEMBLY FACTOR 1 HOMOLOG"/>
    <property type="match status" value="1"/>
</dbReference>
<dbReference type="GO" id="GO:0033617">
    <property type="term" value="P:mitochondrial respiratory chain complex IV assembly"/>
    <property type="evidence" value="ECO:0007669"/>
    <property type="project" value="TreeGrafter"/>
</dbReference>
<dbReference type="PANTHER" id="PTHR47148">
    <property type="entry name" value="CYTOCHROME C OXIDASE ASSEMBLY FACTOR 1 HOMOLOG"/>
    <property type="match status" value="1"/>
</dbReference>
<evidence type="ECO:0000313" key="2">
    <source>
        <dbReference type="Proteomes" id="UP000694844"/>
    </source>
</evidence>
<sequence>MNRLNKGLLVVSTTGLAVIFGMNSSIGFKFHRRIRESGFYKDSVEMVNHYPVALEHLGKPIAPRRISYTDPENKLTDKEVCVKIPLVGPKDEGMMYTWAERASLEDKWVVNRVDISIRKLGRWTFYDRETQKDVKEEKESEKESEAHEEKGSEKISKTKEKGK</sequence>
<protein>
    <submittedName>
        <fullName evidence="3">Cytochrome c oxidase assembly factor 1 homolog</fullName>
    </submittedName>
</protein>
<evidence type="ECO:0000313" key="3">
    <source>
        <dbReference type="RefSeq" id="XP_022324056.1"/>
    </source>
</evidence>
<name>A0A8B8DAU5_CRAVI</name>
<accession>A0A8B8DAU5</accession>
<feature type="region of interest" description="Disordered" evidence="1">
    <location>
        <begin position="131"/>
        <end position="163"/>
    </location>
</feature>
<dbReference type="GO" id="GO:0032981">
    <property type="term" value="P:mitochondrial respiratory chain complex I assembly"/>
    <property type="evidence" value="ECO:0007669"/>
    <property type="project" value="TreeGrafter"/>
</dbReference>
<reference evidence="3" key="1">
    <citation type="submission" date="2025-08" db="UniProtKB">
        <authorList>
            <consortium name="RefSeq"/>
        </authorList>
    </citation>
    <scope>IDENTIFICATION</scope>
    <source>
        <tissue evidence="3">Whole sample</tissue>
    </source>
</reference>